<evidence type="ECO:0000313" key="3">
    <source>
        <dbReference type="Proteomes" id="UP000032233"/>
    </source>
</evidence>
<evidence type="ECO:0000259" key="1">
    <source>
        <dbReference type="Pfam" id="PF00391"/>
    </source>
</evidence>
<dbReference type="RefSeq" id="WP_197282152.1">
    <property type="nucleotide sequence ID" value="NZ_AZAC01000029.1"/>
</dbReference>
<dbReference type="PANTHER" id="PTHR43615:SF1">
    <property type="entry name" value="PPDK_N DOMAIN-CONTAINING PROTEIN"/>
    <property type="match status" value="1"/>
</dbReference>
<dbReference type="NCBIfam" id="NF006150">
    <property type="entry name" value="PRK08296.1-2"/>
    <property type="match status" value="1"/>
</dbReference>
<dbReference type="EMBL" id="AZAC01000029">
    <property type="protein sequence ID" value="KIX12522.1"/>
    <property type="molecule type" value="Genomic_DNA"/>
</dbReference>
<comment type="caution">
    <text evidence="2">The sequence shown here is derived from an EMBL/GenBank/DDBJ whole genome shotgun (WGS) entry which is preliminary data.</text>
</comment>
<dbReference type="Proteomes" id="UP000032233">
    <property type="component" value="Unassembled WGS sequence"/>
</dbReference>
<dbReference type="NCBIfam" id="NF006153">
    <property type="entry name" value="PRK08296.1-5"/>
    <property type="match status" value="1"/>
</dbReference>
<organism evidence="2 3">
    <name type="scientific">Dethiosulfatarculus sandiegensis</name>
    <dbReference type="NCBI Taxonomy" id="1429043"/>
    <lineage>
        <taxon>Bacteria</taxon>
        <taxon>Pseudomonadati</taxon>
        <taxon>Thermodesulfobacteriota</taxon>
        <taxon>Desulfarculia</taxon>
        <taxon>Desulfarculales</taxon>
        <taxon>Desulfarculaceae</taxon>
        <taxon>Dethiosulfatarculus</taxon>
    </lineage>
</organism>
<reference evidence="2 3" key="1">
    <citation type="submission" date="2013-11" db="EMBL/GenBank/DDBJ databases">
        <title>Metagenomic analysis of a methanogenic consortium involved in long chain n-alkane degradation.</title>
        <authorList>
            <person name="Davidova I.A."/>
            <person name="Callaghan A.V."/>
            <person name="Wawrik B."/>
            <person name="Pruitt S."/>
            <person name="Marks C."/>
            <person name="Duncan K.E."/>
            <person name="Suflita J.M."/>
        </authorList>
    </citation>
    <scope>NUCLEOTIDE SEQUENCE [LARGE SCALE GENOMIC DNA]</scope>
    <source>
        <strain evidence="2 3">SPR</strain>
    </source>
</reference>
<dbReference type="SUPFAM" id="SSF52009">
    <property type="entry name" value="Phosphohistidine domain"/>
    <property type="match status" value="1"/>
</dbReference>
<feature type="domain" description="PEP-utilising enzyme mobile" evidence="1">
    <location>
        <begin position="537"/>
        <end position="608"/>
    </location>
</feature>
<dbReference type="PATRIC" id="fig|1429043.3.peg.3835"/>
<dbReference type="GO" id="GO:0016772">
    <property type="term" value="F:transferase activity, transferring phosphorus-containing groups"/>
    <property type="evidence" value="ECO:0007669"/>
    <property type="project" value="InterPro"/>
</dbReference>
<dbReference type="NCBIfam" id="NF006152">
    <property type="entry name" value="PRK08296.1-4"/>
    <property type="match status" value="1"/>
</dbReference>
<evidence type="ECO:0000313" key="2">
    <source>
        <dbReference type="EMBL" id="KIX12522.1"/>
    </source>
</evidence>
<proteinExistence type="predicted"/>
<dbReference type="InParanoid" id="A0A0D2GCC3"/>
<accession>A0A0D2GCC3</accession>
<dbReference type="InterPro" id="IPR036637">
    <property type="entry name" value="Phosphohistidine_dom_sf"/>
</dbReference>
<dbReference type="Pfam" id="PF00391">
    <property type="entry name" value="PEP-utilizers"/>
    <property type="match status" value="1"/>
</dbReference>
<dbReference type="Gene3D" id="3.50.30.10">
    <property type="entry name" value="Phosphohistidine domain"/>
    <property type="match status" value="1"/>
</dbReference>
<protein>
    <submittedName>
        <fullName evidence="2">PEP-utilizing protein mobile region</fullName>
    </submittedName>
</protein>
<dbReference type="NCBIfam" id="NF006151">
    <property type="entry name" value="PRK08296.1-3"/>
    <property type="match status" value="1"/>
</dbReference>
<dbReference type="InterPro" id="IPR008279">
    <property type="entry name" value="PEP-util_enz_mobile_dom"/>
</dbReference>
<sequence>MASKSLKFPRPQELDKLSGTEGWERMYPYQYQFVTDDPERQGYEEKTFWFYDGLHYPEPMYPFDMIWDEAWYLGLSQFNTRVFAVPPVFGVDHRIVNGYIYISPVPVQDPEEIEERVGYFMERAGYYYQNWNELEAKWVKKMEKVIDQLDELKIEPLPGLEDKSVVTQGLGRSKGYDLLHNYDKLIDLGILCWQYHFEFLNLGYAAYVTFLDYCQKAFPDIPLQRVTQMVSGIDVIMYRPDDELKRLAQGAIKLGIADLMLKCETFDQTKEALQAEVNGREWLSQFEKARYPWFWTSTGTGWYHHDKSWNDDLDIPLASIRIYIEKLQAGQNIDRPMNDVIKERDRITGEYRNLLQTDEDRAGFDQLLGTARTVFPYVENHLFYVEHWFHSLFWNKIREVAAIMVDHGFIEEVEDVWYLKRAEIKEALWDLVTAWATGVLPRGPKVWPKEVVWRKKVMDEFRKWTPPPAIGVPPEVIQEPFTVVLWGVTNDSLTAWAKVREVEDPDTIEEFTGFPGSPGLVEGKARVCRTVKEINQLKEGEILVAPTTSPSWAPAFQKIKAAVTDVGGVMCHAAIVCREYGLPAVVGTGHATSIIKTGMELTVDGSTGVITIKR</sequence>
<gene>
    <name evidence="2" type="ORF">X474_18130</name>
</gene>
<name>A0A0D2GCC3_9BACT</name>
<dbReference type="AlphaFoldDB" id="A0A0D2GCC3"/>
<dbReference type="InterPro" id="IPR051549">
    <property type="entry name" value="PEP_Utilizing_Enz"/>
</dbReference>
<keyword evidence="3" id="KW-1185">Reference proteome</keyword>
<dbReference type="STRING" id="1429043.X474_18130"/>
<dbReference type="PANTHER" id="PTHR43615">
    <property type="entry name" value="PHOSPHOENOLPYRUVATE SYNTHASE-RELATED"/>
    <property type="match status" value="1"/>
</dbReference>